<evidence type="ECO:0000313" key="2">
    <source>
        <dbReference type="Proteomes" id="UP000320390"/>
    </source>
</evidence>
<proteinExistence type="predicted"/>
<reference evidence="1 2" key="1">
    <citation type="submission" date="2019-02" db="EMBL/GenBank/DDBJ databases">
        <title>Deep-cultivation of Planctomycetes and their phenomic and genomic characterization uncovers novel biology.</title>
        <authorList>
            <person name="Wiegand S."/>
            <person name="Jogler M."/>
            <person name="Boedeker C."/>
            <person name="Pinto D."/>
            <person name="Vollmers J."/>
            <person name="Rivas-Marin E."/>
            <person name="Kohn T."/>
            <person name="Peeters S.H."/>
            <person name="Heuer A."/>
            <person name="Rast P."/>
            <person name="Oberbeckmann S."/>
            <person name="Bunk B."/>
            <person name="Jeske O."/>
            <person name="Meyerdierks A."/>
            <person name="Storesund J.E."/>
            <person name="Kallscheuer N."/>
            <person name="Luecker S."/>
            <person name="Lage O.M."/>
            <person name="Pohl T."/>
            <person name="Merkel B.J."/>
            <person name="Hornburger P."/>
            <person name="Mueller R.-W."/>
            <person name="Bruemmer F."/>
            <person name="Labrenz M."/>
            <person name="Spormann A.M."/>
            <person name="Op den Camp H."/>
            <person name="Overmann J."/>
            <person name="Amann R."/>
            <person name="Jetten M.S.M."/>
            <person name="Mascher T."/>
            <person name="Medema M.H."/>
            <person name="Devos D.P."/>
            <person name="Kaster A.-K."/>
            <person name="Ovreas L."/>
            <person name="Rohde M."/>
            <person name="Galperin M.Y."/>
            <person name="Jogler C."/>
        </authorList>
    </citation>
    <scope>NUCLEOTIDE SEQUENCE [LARGE SCALE GENOMIC DNA]</scope>
    <source>
        <strain evidence="1 2">Poly30</strain>
    </source>
</reference>
<evidence type="ECO:0000313" key="1">
    <source>
        <dbReference type="EMBL" id="QDV05164.1"/>
    </source>
</evidence>
<dbReference type="EMBL" id="CP036434">
    <property type="protein sequence ID" value="QDV05164.1"/>
    <property type="molecule type" value="Genomic_DNA"/>
</dbReference>
<dbReference type="AlphaFoldDB" id="A0A518EM52"/>
<sequence>MNHPETQNLVRALRSRAEQNQIGTEQGAEESRTLARSIEKTLFKRGGIGPVSSILERACRDLDATADWKSMPDGDLLKIWSDLVEKHVLDFSRSPESWLDTGATEFFRRSAVIFGVEDDRVHELMRTFHQRPKAERVAIFLPIRRSSLFDYIDREINEMVDDVEIADPAQALRSLIRLVSSDT</sequence>
<name>A0A518EM52_9BACT</name>
<dbReference type="RefSeq" id="WP_145194586.1">
    <property type="nucleotide sequence ID" value="NZ_CP036434.1"/>
</dbReference>
<organism evidence="1 2">
    <name type="scientific">Saltatorellus ferox</name>
    <dbReference type="NCBI Taxonomy" id="2528018"/>
    <lineage>
        <taxon>Bacteria</taxon>
        <taxon>Pseudomonadati</taxon>
        <taxon>Planctomycetota</taxon>
        <taxon>Planctomycetia</taxon>
        <taxon>Planctomycetia incertae sedis</taxon>
        <taxon>Saltatorellus</taxon>
    </lineage>
</organism>
<gene>
    <name evidence="1" type="ORF">Poly30_06600</name>
</gene>
<keyword evidence="2" id="KW-1185">Reference proteome</keyword>
<dbReference type="Proteomes" id="UP000320390">
    <property type="component" value="Chromosome"/>
</dbReference>
<protein>
    <submittedName>
        <fullName evidence="1">Uncharacterized protein</fullName>
    </submittedName>
</protein>
<accession>A0A518EM52</accession>